<protein>
    <submittedName>
        <fullName evidence="1">Uncharacterized protein</fullName>
    </submittedName>
</protein>
<name>A0AAN7Z9R1_9PEZI</name>
<gene>
    <name evidence="1" type="ORF">RRF57_006231</name>
</gene>
<comment type="caution">
    <text evidence="1">The sequence shown here is derived from an EMBL/GenBank/DDBJ whole genome shotgun (WGS) entry which is preliminary data.</text>
</comment>
<organism evidence="1 2">
    <name type="scientific">Xylaria bambusicola</name>
    <dbReference type="NCBI Taxonomy" id="326684"/>
    <lineage>
        <taxon>Eukaryota</taxon>
        <taxon>Fungi</taxon>
        <taxon>Dikarya</taxon>
        <taxon>Ascomycota</taxon>
        <taxon>Pezizomycotina</taxon>
        <taxon>Sordariomycetes</taxon>
        <taxon>Xylariomycetidae</taxon>
        <taxon>Xylariales</taxon>
        <taxon>Xylariaceae</taxon>
        <taxon>Xylaria</taxon>
    </lineage>
</organism>
<evidence type="ECO:0000313" key="2">
    <source>
        <dbReference type="Proteomes" id="UP001305414"/>
    </source>
</evidence>
<reference evidence="1 2" key="1">
    <citation type="submission" date="2023-10" db="EMBL/GenBank/DDBJ databases">
        <title>Draft genome sequence of Xylaria bambusicola isolate GMP-LS, the root and basal stem rot pathogen of sugarcane in Indonesia.</title>
        <authorList>
            <person name="Selvaraj P."/>
            <person name="Muralishankar V."/>
            <person name="Muruganantham S."/>
            <person name="Sp S."/>
            <person name="Haryani S."/>
            <person name="Lau K.J.X."/>
            <person name="Naqvi N.I."/>
        </authorList>
    </citation>
    <scope>NUCLEOTIDE SEQUENCE [LARGE SCALE GENOMIC DNA]</scope>
    <source>
        <strain evidence="1">GMP-LS</strain>
    </source>
</reference>
<accession>A0AAN7Z9R1</accession>
<dbReference type="Proteomes" id="UP001305414">
    <property type="component" value="Unassembled WGS sequence"/>
</dbReference>
<evidence type="ECO:0000313" key="1">
    <source>
        <dbReference type="EMBL" id="KAK5630516.1"/>
    </source>
</evidence>
<dbReference type="AlphaFoldDB" id="A0AAN7Z9R1"/>
<proteinExistence type="predicted"/>
<sequence>MMTLLWNPDESSLSPLPPDTVIHNAACGLGPVTRSVLATTPPDGIGFRDTDIAPPMVGIFNQASLANKWPVKAEIIDAQKLEFLPETFSHTFPSFCQK</sequence>
<dbReference type="EMBL" id="JAWHQM010000016">
    <property type="protein sequence ID" value="KAK5630516.1"/>
    <property type="molecule type" value="Genomic_DNA"/>
</dbReference>
<keyword evidence="2" id="KW-1185">Reference proteome</keyword>